<feature type="transmembrane region" description="Helical" evidence="5">
    <location>
        <begin position="135"/>
        <end position="153"/>
    </location>
</feature>
<dbReference type="AlphaFoldDB" id="A0A508WWU9"/>
<name>A0A508WWU9_9HYPH</name>
<feature type="transmembrane region" description="Helical" evidence="5">
    <location>
        <begin position="44"/>
        <end position="63"/>
    </location>
</feature>
<dbReference type="Proteomes" id="UP000507954">
    <property type="component" value="Unassembled WGS sequence"/>
</dbReference>
<accession>A0A508WWU9</accession>
<dbReference type="EMBL" id="CABFNB010000040">
    <property type="protein sequence ID" value="VTZ60161.1"/>
    <property type="molecule type" value="Genomic_DNA"/>
</dbReference>
<feature type="transmembrane region" description="Helical" evidence="5">
    <location>
        <begin position="103"/>
        <end position="123"/>
    </location>
</feature>
<dbReference type="InterPro" id="IPR002781">
    <property type="entry name" value="TM_pro_TauE-like"/>
</dbReference>
<organism evidence="6">
    <name type="scientific">Sinorhizobium medicae</name>
    <dbReference type="NCBI Taxonomy" id="110321"/>
    <lineage>
        <taxon>Bacteria</taxon>
        <taxon>Pseudomonadati</taxon>
        <taxon>Pseudomonadota</taxon>
        <taxon>Alphaproteobacteria</taxon>
        <taxon>Hyphomicrobiales</taxon>
        <taxon>Rhizobiaceae</taxon>
        <taxon>Sinorhizobium/Ensifer group</taxon>
        <taxon>Sinorhizobium</taxon>
    </lineage>
</organism>
<feature type="transmembrane region" description="Helical" evidence="5">
    <location>
        <begin position="75"/>
        <end position="97"/>
    </location>
</feature>
<keyword evidence="2 5" id="KW-0812">Transmembrane</keyword>
<feature type="transmembrane region" description="Helical" evidence="5">
    <location>
        <begin position="229"/>
        <end position="249"/>
    </location>
</feature>
<comment type="similarity">
    <text evidence="5">Belongs to the 4-toluene sulfonate uptake permease (TSUP) (TC 2.A.102) family.</text>
</comment>
<evidence type="ECO:0000256" key="3">
    <source>
        <dbReference type="ARBA" id="ARBA00022989"/>
    </source>
</evidence>
<keyword evidence="3 5" id="KW-1133">Transmembrane helix</keyword>
<feature type="transmembrane region" description="Helical" evidence="5">
    <location>
        <begin position="198"/>
        <end position="217"/>
    </location>
</feature>
<proteinExistence type="inferred from homology"/>
<comment type="subcellular location">
    <subcellularLocation>
        <location evidence="5">Cell membrane</location>
        <topology evidence="5">Multi-pass membrane protein</topology>
    </subcellularLocation>
    <subcellularLocation>
        <location evidence="1">Membrane</location>
        <topology evidence="1">Multi-pass membrane protein</topology>
    </subcellularLocation>
</comment>
<feature type="transmembrane region" description="Helical" evidence="5">
    <location>
        <begin position="173"/>
        <end position="191"/>
    </location>
</feature>
<reference evidence="6" key="1">
    <citation type="submission" date="2019-06" db="EMBL/GenBank/DDBJ databases">
        <authorList>
            <person name="Le Quere A."/>
            <person name="Colella S."/>
        </authorList>
    </citation>
    <scope>NUCLEOTIDE SEQUENCE</scope>
    <source>
        <strain evidence="6">EmedicaeMD41</strain>
    </source>
</reference>
<protein>
    <recommendedName>
        <fullName evidence="5">Probable membrane transporter protein</fullName>
    </recommendedName>
</protein>
<dbReference type="RefSeq" id="WP_210351419.1">
    <property type="nucleotide sequence ID" value="NZ_CABFNB010000040.1"/>
</dbReference>
<keyword evidence="4 5" id="KW-0472">Membrane</keyword>
<evidence type="ECO:0000256" key="4">
    <source>
        <dbReference type="ARBA" id="ARBA00023136"/>
    </source>
</evidence>
<evidence type="ECO:0000256" key="5">
    <source>
        <dbReference type="RuleBase" id="RU363041"/>
    </source>
</evidence>
<evidence type="ECO:0000256" key="2">
    <source>
        <dbReference type="ARBA" id="ARBA00022692"/>
    </source>
</evidence>
<gene>
    <name evidence="6" type="ORF">EMEDMD4_1340007</name>
</gene>
<dbReference type="GO" id="GO:0005886">
    <property type="term" value="C:plasma membrane"/>
    <property type="evidence" value="ECO:0007669"/>
    <property type="project" value="UniProtKB-SubCell"/>
</dbReference>
<keyword evidence="5" id="KW-1003">Cell membrane</keyword>
<feature type="transmembrane region" description="Helical" evidence="5">
    <location>
        <begin position="12"/>
        <end position="38"/>
    </location>
</feature>
<evidence type="ECO:0000256" key="1">
    <source>
        <dbReference type="ARBA" id="ARBA00004141"/>
    </source>
</evidence>
<sequence length="252" mass="26607">MISMAGCAAFMVLSMIAAYVQTLTGFAFGLLLMGGIALTGLMPLPDAAIVISLLTLANAAVVMGSGWRDIARKPLLLSLAGAIPMIVVGYVLLDVLASTSLSMLRLTLGVVIILSGLQLVLRLAPVPRMSPAPAFVLYGGLGGLMGGLFSTAGPPLVFQFYRQPMPYVVIRETLVTIFAINSLFRLGIVAASRDWQPYALLWASVGLPAVLVATVLARRWPPTLSPRALRLAVFILLFLSGSSLILPSLSDI</sequence>
<evidence type="ECO:0000313" key="6">
    <source>
        <dbReference type="EMBL" id="VTZ60161.1"/>
    </source>
</evidence>
<dbReference type="Pfam" id="PF01925">
    <property type="entry name" value="TauE"/>
    <property type="match status" value="1"/>
</dbReference>